<evidence type="ECO:0000313" key="2">
    <source>
        <dbReference type="EMBL" id="KAJ5166105.1"/>
    </source>
</evidence>
<dbReference type="EMBL" id="JAPQKN010000003">
    <property type="protein sequence ID" value="KAJ5166105.1"/>
    <property type="molecule type" value="Genomic_DNA"/>
</dbReference>
<evidence type="ECO:0000313" key="3">
    <source>
        <dbReference type="Proteomes" id="UP001149163"/>
    </source>
</evidence>
<accession>A0A9W9LMM5</accession>
<organism evidence="2 3">
    <name type="scientific">Penicillium canariense</name>
    <dbReference type="NCBI Taxonomy" id="189055"/>
    <lineage>
        <taxon>Eukaryota</taxon>
        <taxon>Fungi</taxon>
        <taxon>Dikarya</taxon>
        <taxon>Ascomycota</taxon>
        <taxon>Pezizomycotina</taxon>
        <taxon>Eurotiomycetes</taxon>
        <taxon>Eurotiomycetidae</taxon>
        <taxon>Eurotiales</taxon>
        <taxon>Aspergillaceae</taxon>
        <taxon>Penicillium</taxon>
    </lineage>
</organism>
<reference evidence="2" key="1">
    <citation type="submission" date="2022-11" db="EMBL/GenBank/DDBJ databases">
        <authorList>
            <person name="Petersen C."/>
        </authorList>
    </citation>
    <scope>NUCLEOTIDE SEQUENCE</scope>
    <source>
        <strain evidence="2">IBT 26290</strain>
    </source>
</reference>
<feature type="region of interest" description="Disordered" evidence="1">
    <location>
        <begin position="1"/>
        <end position="42"/>
    </location>
</feature>
<feature type="compositionally biased region" description="Basic and acidic residues" evidence="1">
    <location>
        <begin position="20"/>
        <end position="31"/>
    </location>
</feature>
<dbReference type="GeneID" id="81426187"/>
<keyword evidence="3" id="KW-1185">Reference proteome</keyword>
<feature type="region of interest" description="Disordered" evidence="1">
    <location>
        <begin position="147"/>
        <end position="190"/>
    </location>
</feature>
<reference evidence="2" key="2">
    <citation type="journal article" date="2023" name="IMA Fungus">
        <title>Comparative genomic study of the Penicillium genus elucidates a diverse pangenome and 15 lateral gene transfer events.</title>
        <authorList>
            <person name="Petersen C."/>
            <person name="Sorensen T."/>
            <person name="Nielsen M.R."/>
            <person name="Sondergaard T.E."/>
            <person name="Sorensen J.L."/>
            <person name="Fitzpatrick D.A."/>
            <person name="Frisvad J.C."/>
            <person name="Nielsen K.L."/>
        </authorList>
    </citation>
    <scope>NUCLEOTIDE SEQUENCE</scope>
    <source>
        <strain evidence="2">IBT 26290</strain>
    </source>
</reference>
<sequence>MRSYLGEIPSLSPQPSCGPECRDLTGPERASRQRPGCFTMPGPLTPSGQARLRCWVSLFNLQPALRVLPRKKTSLELISPSPPPSPFARLRPINGDCLGSFGSAEAEGGILRETEGLLPPPPPFFRLSPFGLSRALGLPGMAEWLPPADSRKSRTPVRSTPTMIISPPRDLSTRAVPGQTRGHPEAPKKAAKSVLCSEKGAWSRWMWYPWLGICAPDETPATPSGRNSWDWGAGADAADADDADSGFYSSSLCPKLFFPT</sequence>
<dbReference type="AlphaFoldDB" id="A0A9W9LMM5"/>
<proteinExistence type="predicted"/>
<evidence type="ECO:0000256" key="1">
    <source>
        <dbReference type="SAM" id="MobiDB-lite"/>
    </source>
</evidence>
<comment type="caution">
    <text evidence="2">The sequence shown here is derived from an EMBL/GenBank/DDBJ whole genome shotgun (WGS) entry which is preliminary data.</text>
</comment>
<name>A0A9W9LMM5_9EURO</name>
<dbReference type="Proteomes" id="UP001149163">
    <property type="component" value="Unassembled WGS sequence"/>
</dbReference>
<protein>
    <submittedName>
        <fullName evidence="2">Uncharacterized protein</fullName>
    </submittedName>
</protein>
<dbReference type="RefSeq" id="XP_056542566.1">
    <property type="nucleotide sequence ID" value="XM_056687011.1"/>
</dbReference>
<gene>
    <name evidence="2" type="ORF">N7482_004886</name>
</gene>